<sequence>MGVSSLAAILHAGALLLKLDRNWDWFTTLSTSDYPLFSQDGKMNAIPFQDIAIKVEHGAINMSSYNEQSTHAIFASLLRANDPMMLVIDKFILKRPQEGAVLRKWCKHGGLNVSTSNENAYGDMRSTWENIDIINKEFRVLSFEI</sequence>
<keyword evidence="2" id="KW-0328">Glycosyltransferase</keyword>
<evidence type="ECO:0000256" key="2">
    <source>
        <dbReference type="ARBA" id="ARBA00022676"/>
    </source>
</evidence>
<dbReference type="GO" id="GO:0016020">
    <property type="term" value="C:membrane"/>
    <property type="evidence" value="ECO:0007669"/>
    <property type="project" value="UniProtKB-SubCell"/>
</dbReference>
<dbReference type="PANTHER" id="PTHR45719:SF11">
    <property type="entry name" value="OS01G0121800 PROTEIN"/>
    <property type="match status" value="1"/>
</dbReference>
<dbReference type="Proteomes" id="UP000834106">
    <property type="component" value="Chromosome 9"/>
</dbReference>
<evidence type="ECO:0000313" key="7">
    <source>
        <dbReference type="Proteomes" id="UP000834106"/>
    </source>
</evidence>
<dbReference type="InterPro" id="IPR003406">
    <property type="entry name" value="Glyco_trans_14"/>
</dbReference>
<dbReference type="GO" id="GO:0015020">
    <property type="term" value="F:glucuronosyltransferase activity"/>
    <property type="evidence" value="ECO:0007669"/>
    <property type="project" value="InterPro"/>
</dbReference>
<gene>
    <name evidence="6" type="ORF">FPE_LOCUS14552</name>
</gene>
<dbReference type="PANTHER" id="PTHR45719">
    <property type="entry name" value="GLYCOSYLTRANSFERASE"/>
    <property type="match status" value="1"/>
</dbReference>
<dbReference type="EMBL" id="OU503044">
    <property type="protein sequence ID" value="CAI9767122.1"/>
    <property type="molecule type" value="Genomic_DNA"/>
</dbReference>
<name>A0AAD1ZHI3_9LAMI</name>
<evidence type="ECO:0000256" key="4">
    <source>
        <dbReference type="ARBA" id="ARBA00023136"/>
    </source>
</evidence>
<proteinExistence type="predicted"/>
<dbReference type="Pfam" id="PF02485">
    <property type="entry name" value="Branch"/>
    <property type="match status" value="1"/>
</dbReference>
<keyword evidence="4" id="KW-0472">Membrane</keyword>
<keyword evidence="5" id="KW-0325">Glycoprotein</keyword>
<dbReference type="InterPro" id="IPR044610">
    <property type="entry name" value="GLCAT14A/B/C"/>
</dbReference>
<evidence type="ECO:0000313" key="6">
    <source>
        <dbReference type="EMBL" id="CAI9767122.1"/>
    </source>
</evidence>
<dbReference type="AlphaFoldDB" id="A0AAD1ZHI3"/>
<evidence type="ECO:0000256" key="5">
    <source>
        <dbReference type="ARBA" id="ARBA00023180"/>
    </source>
</evidence>
<evidence type="ECO:0000256" key="3">
    <source>
        <dbReference type="ARBA" id="ARBA00022679"/>
    </source>
</evidence>
<accession>A0AAD1ZHI3</accession>
<evidence type="ECO:0000256" key="1">
    <source>
        <dbReference type="ARBA" id="ARBA00004606"/>
    </source>
</evidence>
<organism evidence="6 7">
    <name type="scientific">Fraxinus pennsylvanica</name>
    <dbReference type="NCBI Taxonomy" id="56036"/>
    <lineage>
        <taxon>Eukaryota</taxon>
        <taxon>Viridiplantae</taxon>
        <taxon>Streptophyta</taxon>
        <taxon>Embryophyta</taxon>
        <taxon>Tracheophyta</taxon>
        <taxon>Spermatophyta</taxon>
        <taxon>Magnoliopsida</taxon>
        <taxon>eudicotyledons</taxon>
        <taxon>Gunneridae</taxon>
        <taxon>Pentapetalae</taxon>
        <taxon>asterids</taxon>
        <taxon>lamiids</taxon>
        <taxon>Lamiales</taxon>
        <taxon>Oleaceae</taxon>
        <taxon>Oleeae</taxon>
        <taxon>Fraxinus</taxon>
    </lineage>
</organism>
<keyword evidence="3" id="KW-0808">Transferase</keyword>
<protein>
    <submittedName>
        <fullName evidence="6">Uncharacterized protein</fullName>
    </submittedName>
</protein>
<reference evidence="6" key="1">
    <citation type="submission" date="2023-05" db="EMBL/GenBank/DDBJ databases">
        <authorList>
            <person name="Huff M."/>
        </authorList>
    </citation>
    <scope>NUCLEOTIDE SEQUENCE</scope>
</reference>
<keyword evidence="7" id="KW-1185">Reference proteome</keyword>
<comment type="subcellular location">
    <subcellularLocation>
        <location evidence="1">Membrane</location>
        <topology evidence="1">Single-pass type II membrane protein</topology>
    </subcellularLocation>
</comment>